<evidence type="ECO:0000313" key="2">
    <source>
        <dbReference type="Proteomes" id="UP000004578"/>
    </source>
</evidence>
<dbReference type="EMBL" id="AKFS01000228">
    <property type="protein sequence ID" value="EJF41629.1"/>
    <property type="molecule type" value="Genomic_DNA"/>
</dbReference>
<protein>
    <submittedName>
        <fullName evidence="1">Restriction endonuclease XhoI</fullName>
    </submittedName>
</protein>
<keyword evidence="2" id="KW-1185">Reference proteome</keyword>
<dbReference type="GO" id="GO:0009036">
    <property type="term" value="F:type II site-specific deoxyribonuclease activity"/>
    <property type="evidence" value="ECO:0007669"/>
    <property type="project" value="InterPro"/>
</dbReference>
<dbReference type="GO" id="GO:0009307">
    <property type="term" value="P:DNA restriction-modification system"/>
    <property type="evidence" value="ECO:0007669"/>
    <property type="project" value="InterPro"/>
</dbReference>
<sequence>MERRAVTLPGFFRPSKSWDVTVVHRGALLAVIEFKSQAGTSMGNNFNNRSEEAVGSAYDLRCAYDEGLLGQIDPPFIGWFMFVEENSASTRPHRDGTQYLFEIDHIMRRGSYIDRYVELCQRLTATGLYTSCALVSAPASSVTSGDFTVHSDDTSPQQFLDALEAHLTRAVRGKPGSANQR</sequence>
<proteinExistence type="predicted"/>
<accession>J0N4B3</accession>
<keyword evidence="1" id="KW-0378">Hydrolase</keyword>
<keyword evidence="1" id="KW-0540">Nuclease</keyword>
<keyword evidence="1" id="KW-0255">Endonuclease</keyword>
<dbReference type="Pfam" id="PF04555">
    <property type="entry name" value="XhoI"/>
    <property type="match status" value="1"/>
</dbReference>
<organism evidence="1 2">
    <name type="scientific">Schaalia georgiae F0490</name>
    <dbReference type="NCBI Taxonomy" id="1125717"/>
    <lineage>
        <taxon>Bacteria</taxon>
        <taxon>Bacillati</taxon>
        <taxon>Actinomycetota</taxon>
        <taxon>Actinomycetes</taxon>
        <taxon>Actinomycetales</taxon>
        <taxon>Actinomycetaceae</taxon>
        <taxon>Schaalia</taxon>
    </lineage>
</organism>
<dbReference type="Proteomes" id="UP000004578">
    <property type="component" value="Unassembled WGS sequence"/>
</dbReference>
<dbReference type="InterPro" id="IPR007636">
    <property type="entry name" value="Restrct_endonuc_II_XhoI"/>
</dbReference>
<gene>
    <name evidence="1" type="ORF">HMPREF1317_0573</name>
</gene>
<dbReference type="GO" id="GO:0003677">
    <property type="term" value="F:DNA binding"/>
    <property type="evidence" value="ECO:0007669"/>
    <property type="project" value="InterPro"/>
</dbReference>
<comment type="caution">
    <text evidence="1">The sequence shown here is derived from an EMBL/GenBank/DDBJ whole genome shotgun (WGS) entry which is preliminary data.</text>
</comment>
<evidence type="ECO:0000313" key="1">
    <source>
        <dbReference type="EMBL" id="EJF41629.1"/>
    </source>
</evidence>
<reference evidence="1 2" key="1">
    <citation type="submission" date="2012-05" db="EMBL/GenBank/DDBJ databases">
        <authorList>
            <person name="Harkins D.M."/>
            <person name="Madupu R."/>
            <person name="Durkin A.S."/>
            <person name="Torralba M."/>
            <person name="Methe B."/>
            <person name="Sutton G.G."/>
            <person name="Nelson K.E."/>
        </authorList>
    </citation>
    <scope>NUCLEOTIDE SEQUENCE [LARGE SCALE GENOMIC DNA]</scope>
    <source>
        <strain evidence="1 2">F0490</strain>
    </source>
</reference>
<name>J0N4B3_9ACTO</name>
<dbReference type="AlphaFoldDB" id="J0N4B3"/>